<gene>
    <name evidence="2" type="ORF">PQ465_16865</name>
</gene>
<dbReference type="EMBL" id="CP117880">
    <property type="protein sequence ID" value="WDF67960.1"/>
    <property type="molecule type" value="Genomic_DNA"/>
</dbReference>
<feature type="signal peptide" evidence="1">
    <location>
        <begin position="1"/>
        <end position="19"/>
    </location>
</feature>
<proteinExistence type="predicted"/>
<sequence>MRKIGLLLTCLVMVLTTKAQDHDWAFGFYGDVQLKAPNYNGAFGIQGKYDFTAHSAAQAQVYGRHGYVAAGLDYLFSLLDKEQSNFNIFLGAGYSQDFYKYNEFSGEIVIPERRENHSIANGQLGVSYYFPEVNVSVYAGYKAKYNFDWDEFNPNFVMFGLRYHLW</sequence>
<evidence type="ECO:0000313" key="2">
    <source>
        <dbReference type="EMBL" id="WDF67960.1"/>
    </source>
</evidence>
<reference evidence="2 3" key="1">
    <citation type="submission" date="2023-02" db="EMBL/GenBank/DDBJ databases">
        <title>Genome sequence of Sphingobacterium sp. KACC 22765.</title>
        <authorList>
            <person name="Kim S."/>
            <person name="Heo J."/>
            <person name="Kwon S.-W."/>
        </authorList>
    </citation>
    <scope>NUCLEOTIDE SEQUENCE [LARGE SCALE GENOMIC DNA]</scope>
    <source>
        <strain evidence="2 3">KACC 22765</strain>
    </source>
</reference>
<protein>
    <recommendedName>
        <fullName evidence="4">Outer membrane protein beta-barrel domain-containing protein</fullName>
    </recommendedName>
</protein>
<accession>A0ABY7WI47</accession>
<keyword evidence="1" id="KW-0732">Signal</keyword>
<evidence type="ECO:0000256" key="1">
    <source>
        <dbReference type="SAM" id="SignalP"/>
    </source>
</evidence>
<evidence type="ECO:0000313" key="3">
    <source>
        <dbReference type="Proteomes" id="UP001221558"/>
    </source>
</evidence>
<dbReference type="InterPro" id="IPR011250">
    <property type="entry name" value="OMP/PagP_B-barrel"/>
</dbReference>
<feature type="chain" id="PRO_5045819230" description="Outer membrane protein beta-barrel domain-containing protein" evidence="1">
    <location>
        <begin position="20"/>
        <end position="166"/>
    </location>
</feature>
<name>A0ABY7WI47_9SPHI</name>
<keyword evidence="3" id="KW-1185">Reference proteome</keyword>
<dbReference type="Proteomes" id="UP001221558">
    <property type="component" value="Chromosome"/>
</dbReference>
<dbReference type="SUPFAM" id="SSF56925">
    <property type="entry name" value="OMPA-like"/>
    <property type="match status" value="1"/>
</dbReference>
<evidence type="ECO:0008006" key="4">
    <source>
        <dbReference type="Google" id="ProtNLM"/>
    </source>
</evidence>
<dbReference type="RefSeq" id="WP_274266697.1">
    <property type="nucleotide sequence ID" value="NZ_CP117880.1"/>
</dbReference>
<organism evidence="2 3">
    <name type="scientific">Sphingobacterium oryzagri</name>
    <dbReference type="NCBI Taxonomy" id="3025669"/>
    <lineage>
        <taxon>Bacteria</taxon>
        <taxon>Pseudomonadati</taxon>
        <taxon>Bacteroidota</taxon>
        <taxon>Sphingobacteriia</taxon>
        <taxon>Sphingobacteriales</taxon>
        <taxon>Sphingobacteriaceae</taxon>
        <taxon>Sphingobacterium</taxon>
    </lineage>
</organism>